<evidence type="ECO:0000313" key="2">
    <source>
        <dbReference type="EMBL" id="SVC37816.1"/>
    </source>
</evidence>
<accession>A0A382LMM6</accession>
<sequence length="248" mass="27875">MSKLTAGIIVIGDEILSGRTQETNSNFIAKQLVQSGIMLVEIRIVEDNRDTIIQNILHFHKKYTYVFTTGGIGPTHDDITSESVSSAFNEKYCFHPQAFKILEEYYPKGEFNEGRQKMAKMPENAKLILNPLTAAPGFIIKNIYVLPGVPEIMQKMFVNLLQNIEKGSPKKTLTINTNLYESTMATGLTAIQNKYLDCSIGSYPYFNYIDKTTGVNIVVSSWNLNNLDYIEEEIKKMILLLGGKSSIV</sequence>
<dbReference type="InterPro" id="IPR036425">
    <property type="entry name" value="MoaB/Mog-like_dom_sf"/>
</dbReference>
<dbReference type="Pfam" id="PF00994">
    <property type="entry name" value="MoCF_biosynth"/>
    <property type="match status" value="1"/>
</dbReference>
<dbReference type="EMBL" id="UINC01087983">
    <property type="protein sequence ID" value="SVC37816.1"/>
    <property type="molecule type" value="Genomic_DNA"/>
</dbReference>
<dbReference type="SUPFAM" id="SSF53218">
    <property type="entry name" value="Molybdenum cofactor biosynthesis proteins"/>
    <property type="match status" value="1"/>
</dbReference>
<dbReference type="Pfam" id="PF24102">
    <property type="entry name" value="FLAD1_M"/>
    <property type="match status" value="1"/>
</dbReference>
<dbReference type="CDD" id="cd00885">
    <property type="entry name" value="cinA"/>
    <property type="match status" value="1"/>
</dbReference>
<dbReference type="InterPro" id="IPR056596">
    <property type="entry name" value="FLAD1_M"/>
</dbReference>
<proteinExistence type="predicted"/>
<dbReference type="Gene3D" id="3.40.980.10">
    <property type="entry name" value="MoaB/Mog-like domain"/>
    <property type="match status" value="1"/>
</dbReference>
<organism evidence="2">
    <name type="scientific">marine metagenome</name>
    <dbReference type="NCBI Taxonomy" id="408172"/>
    <lineage>
        <taxon>unclassified sequences</taxon>
        <taxon>metagenomes</taxon>
        <taxon>ecological metagenomes</taxon>
    </lineage>
</organism>
<name>A0A382LMM6_9ZZZZ</name>
<dbReference type="InterPro" id="IPR001453">
    <property type="entry name" value="MoaB/Mog_dom"/>
</dbReference>
<dbReference type="SMART" id="SM00852">
    <property type="entry name" value="MoCF_biosynth"/>
    <property type="match status" value="1"/>
</dbReference>
<dbReference type="InterPro" id="IPR050101">
    <property type="entry name" value="CinA"/>
</dbReference>
<protein>
    <recommendedName>
        <fullName evidence="1">MoaB/Mog domain-containing protein</fullName>
    </recommendedName>
</protein>
<evidence type="ECO:0000259" key="1">
    <source>
        <dbReference type="SMART" id="SM00852"/>
    </source>
</evidence>
<feature type="domain" description="MoaB/Mog" evidence="1">
    <location>
        <begin position="7"/>
        <end position="167"/>
    </location>
</feature>
<reference evidence="2" key="1">
    <citation type="submission" date="2018-05" db="EMBL/GenBank/DDBJ databases">
        <authorList>
            <person name="Lanie J.A."/>
            <person name="Ng W.-L."/>
            <person name="Kazmierczak K.M."/>
            <person name="Andrzejewski T.M."/>
            <person name="Davidsen T.M."/>
            <person name="Wayne K.J."/>
            <person name="Tettelin H."/>
            <person name="Glass J.I."/>
            <person name="Rusch D."/>
            <person name="Podicherti R."/>
            <person name="Tsui H.-C.T."/>
            <person name="Winkler M.E."/>
        </authorList>
    </citation>
    <scope>NUCLEOTIDE SEQUENCE</scope>
</reference>
<dbReference type="PANTHER" id="PTHR13939:SF0">
    <property type="entry name" value="NMN AMIDOHYDROLASE-LIKE PROTEIN YFAY"/>
    <property type="match status" value="1"/>
</dbReference>
<dbReference type="AlphaFoldDB" id="A0A382LMM6"/>
<dbReference type="PANTHER" id="PTHR13939">
    <property type="entry name" value="NICOTINAMIDE-NUCLEOTIDE AMIDOHYDROLASE PNCC"/>
    <property type="match status" value="1"/>
</dbReference>
<gene>
    <name evidence="2" type="ORF">METZ01_LOCUS290670</name>
</gene>